<evidence type="ECO:0000256" key="5">
    <source>
        <dbReference type="ARBA" id="ARBA00022605"/>
    </source>
</evidence>
<protein>
    <recommendedName>
        <fullName evidence="4 9">N-(5'-phosphoribosyl)anthranilate isomerase</fullName>
        <shortName evidence="9">PRAI</shortName>
        <ecNumber evidence="3 9">5.3.1.24</ecNumber>
    </recommendedName>
</protein>
<dbReference type="Gene3D" id="3.20.20.70">
    <property type="entry name" value="Aldolase class I"/>
    <property type="match status" value="1"/>
</dbReference>
<accession>M1LB16</accession>
<evidence type="ECO:0000256" key="1">
    <source>
        <dbReference type="ARBA" id="ARBA00001164"/>
    </source>
</evidence>
<keyword evidence="12" id="KW-1185">Reference proteome</keyword>
<feature type="domain" description="N-(5'phosphoribosyl) anthranilate isomerase (PRAI)" evidence="10">
    <location>
        <begin position="8"/>
        <end position="212"/>
    </location>
</feature>
<dbReference type="AlphaFoldDB" id="M1LB16"/>
<evidence type="ECO:0000256" key="3">
    <source>
        <dbReference type="ARBA" id="ARBA00012572"/>
    </source>
</evidence>
<dbReference type="GO" id="GO:0004640">
    <property type="term" value="F:phosphoribosylanthranilate isomerase activity"/>
    <property type="evidence" value="ECO:0007669"/>
    <property type="project" value="UniProtKB-UniRule"/>
</dbReference>
<dbReference type="InterPro" id="IPR013785">
    <property type="entry name" value="Aldolase_TIM"/>
</dbReference>
<dbReference type="Proteomes" id="UP000011563">
    <property type="component" value="Chromosome"/>
</dbReference>
<keyword evidence="6 9" id="KW-0822">Tryptophan biosynthesis</keyword>
<keyword evidence="7 9" id="KW-0057">Aromatic amino acid biosynthesis</keyword>
<dbReference type="UniPathway" id="UPA00035">
    <property type="reaction ID" value="UER00042"/>
</dbReference>
<dbReference type="EMBL" id="CP003807">
    <property type="protein sequence ID" value="AGF49658.1"/>
    <property type="molecule type" value="Genomic_DNA"/>
</dbReference>
<reference evidence="11 12" key="1">
    <citation type="journal article" date="2013" name="Genome Biol. Evol.">
        <title>Genome evolution and phylogenomic analysis of candidatus kinetoplastibacterium, the betaproteobacterial endosymbionts of strigomonas and angomonas.</title>
        <authorList>
            <person name="Alves J.M."/>
            <person name="Serrano M.G."/>
            <person name="Maia da Silva F."/>
            <person name="Voegtly L.J."/>
            <person name="Matveyev A.V."/>
            <person name="Teixeira M.M."/>
            <person name="Camargo E.P."/>
            <person name="Buck G.A."/>
        </authorList>
    </citation>
    <scope>NUCLEOTIDE SEQUENCE [LARGE SCALE GENOMIC DNA]</scope>
    <source>
        <strain evidence="11 12">TCC012E</strain>
    </source>
</reference>
<comment type="catalytic activity">
    <reaction evidence="1 9">
        <text>N-(5-phospho-beta-D-ribosyl)anthranilate = 1-(2-carboxyphenylamino)-1-deoxy-D-ribulose 5-phosphate</text>
        <dbReference type="Rhea" id="RHEA:21540"/>
        <dbReference type="ChEBI" id="CHEBI:18277"/>
        <dbReference type="ChEBI" id="CHEBI:58613"/>
        <dbReference type="EC" id="5.3.1.24"/>
    </reaction>
</comment>
<dbReference type="InterPro" id="IPR001240">
    <property type="entry name" value="PRAI_dom"/>
</dbReference>
<dbReference type="EC" id="5.3.1.24" evidence="3 9"/>
<proteinExistence type="inferred from homology"/>
<dbReference type="InterPro" id="IPR044643">
    <property type="entry name" value="TrpF_fam"/>
</dbReference>
<dbReference type="PATRIC" id="fig|1208922.3.peg.210"/>
<keyword evidence="8 9" id="KW-0413">Isomerase</keyword>
<evidence type="ECO:0000256" key="4">
    <source>
        <dbReference type="ARBA" id="ARBA00022272"/>
    </source>
</evidence>
<evidence type="ECO:0000259" key="10">
    <source>
        <dbReference type="Pfam" id="PF00697"/>
    </source>
</evidence>
<keyword evidence="5 9" id="KW-0028">Amino-acid biosynthesis</keyword>
<comment type="pathway">
    <text evidence="2 9">Amino-acid biosynthesis; L-tryptophan biosynthesis; L-tryptophan from chorismate: step 3/5.</text>
</comment>
<evidence type="ECO:0000256" key="2">
    <source>
        <dbReference type="ARBA" id="ARBA00004664"/>
    </source>
</evidence>
<dbReference type="HAMAP" id="MF_00135">
    <property type="entry name" value="PRAI"/>
    <property type="match status" value="1"/>
</dbReference>
<evidence type="ECO:0000313" key="12">
    <source>
        <dbReference type="Proteomes" id="UP000011563"/>
    </source>
</evidence>
<name>M1LB16_9PROT</name>
<gene>
    <name evidence="9" type="primary">trpF</name>
    <name evidence="11" type="ORF">BCUE_0456</name>
</gene>
<comment type="similarity">
    <text evidence="9">Belongs to the TrpF family.</text>
</comment>
<evidence type="ECO:0000256" key="6">
    <source>
        <dbReference type="ARBA" id="ARBA00022822"/>
    </source>
</evidence>
<evidence type="ECO:0000313" key="11">
    <source>
        <dbReference type="EMBL" id="AGF49658.1"/>
    </source>
</evidence>
<dbReference type="GO" id="GO:0000162">
    <property type="term" value="P:L-tryptophan biosynthetic process"/>
    <property type="evidence" value="ECO:0007669"/>
    <property type="project" value="UniProtKB-UniRule"/>
</dbReference>
<evidence type="ECO:0000256" key="9">
    <source>
        <dbReference type="HAMAP-Rule" id="MF_00135"/>
    </source>
</evidence>
<dbReference type="PANTHER" id="PTHR42894:SF1">
    <property type="entry name" value="N-(5'-PHOSPHORIBOSYL)ANTHRANILATE ISOMERASE"/>
    <property type="match status" value="1"/>
</dbReference>
<dbReference type="SUPFAM" id="SSF51366">
    <property type="entry name" value="Ribulose-phoshate binding barrel"/>
    <property type="match status" value="1"/>
</dbReference>
<dbReference type="KEGG" id="kbt:BCUE_0456"/>
<evidence type="ECO:0000256" key="7">
    <source>
        <dbReference type="ARBA" id="ARBA00023141"/>
    </source>
</evidence>
<dbReference type="InterPro" id="IPR011060">
    <property type="entry name" value="RibuloseP-bd_barrel"/>
</dbReference>
<dbReference type="PANTHER" id="PTHR42894">
    <property type="entry name" value="N-(5'-PHOSPHORIBOSYL)ANTHRANILATE ISOMERASE"/>
    <property type="match status" value="1"/>
</dbReference>
<organism evidence="11 12">
    <name type="scientific">Candidatus Kinetoplastidibacterium blastocrithidiae TCC012E</name>
    <dbReference type="NCBI Taxonomy" id="1208922"/>
    <lineage>
        <taxon>Bacteria</taxon>
        <taxon>Pseudomonadati</taxon>
        <taxon>Pseudomonadota</taxon>
        <taxon>Betaproteobacteria</taxon>
        <taxon>Candidatus Kinetoplastidibacterium</taxon>
    </lineage>
</organism>
<dbReference type="CDD" id="cd00405">
    <property type="entry name" value="PRAI"/>
    <property type="match status" value="1"/>
</dbReference>
<sequence>MINNRVRIKICGFTKEDDIISAVNSGVDAVGMVFYEKSKRFISIDRAVALKKEIPAFVNLVALFVNASKDKVKEVQDAIYPDYLQFHGDESPEVCASFKQKYIKAFRVGSPTLNSGDSLLNECLNYINADGWLFDSYSCGYGGSGKTFNHDLLKHICTKSINKRPIILSGGLSIDNIIDSINYLHPWAIDISSGVELEPGIKSIVKIRELINLVNSCSYN</sequence>
<dbReference type="NCBIfam" id="NF002298">
    <property type="entry name" value="PRK01222.1-4"/>
    <property type="match status" value="1"/>
</dbReference>
<dbReference type="HOGENOM" id="CLU_076364_2_0_4"/>
<dbReference type="Pfam" id="PF00697">
    <property type="entry name" value="PRAI"/>
    <property type="match status" value="1"/>
</dbReference>
<dbReference type="RefSeq" id="WP_015389986.1">
    <property type="nucleotide sequence ID" value="NC_020285.1"/>
</dbReference>
<evidence type="ECO:0000256" key="8">
    <source>
        <dbReference type="ARBA" id="ARBA00023235"/>
    </source>
</evidence>